<comment type="subcellular location">
    <subcellularLocation>
        <location evidence="1">Cell membrane</location>
        <topology evidence="1">Multi-pass membrane protein</topology>
    </subcellularLocation>
</comment>
<dbReference type="EMBL" id="UGQM01000001">
    <property type="protein sequence ID" value="STZ46360.1"/>
    <property type="molecule type" value="Genomic_DNA"/>
</dbReference>
<evidence type="ECO:0000256" key="4">
    <source>
        <dbReference type="ARBA" id="ARBA00022989"/>
    </source>
</evidence>
<evidence type="ECO:0000313" key="7">
    <source>
        <dbReference type="EMBL" id="STZ46360.1"/>
    </source>
</evidence>
<protein>
    <recommendedName>
        <fullName evidence="6">Cardiolipin synthase N-terminal domain-containing protein</fullName>
    </recommendedName>
</protein>
<keyword evidence="4" id="KW-1133">Transmembrane helix</keyword>
<dbReference type="Proteomes" id="UP000254291">
    <property type="component" value="Unassembled WGS sequence"/>
</dbReference>
<reference evidence="7 8" key="1">
    <citation type="submission" date="2018-06" db="EMBL/GenBank/DDBJ databases">
        <authorList>
            <consortium name="Pathogen Informatics"/>
            <person name="Doyle S."/>
        </authorList>
    </citation>
    <scope>NUCLEOTIDE SEQUENCE [LARGE SCALE GENOMIC DNA]</scope>
    <source>
        <strain evidence="7 8">NCTC10742</strain>
    </source>
</reference>
<feature type="domain" description="Cardiolipin synthase N-terminal" evidence="6">
    <location>
        <begin position="37"/>
        <end position="79"/>
    </location>
</feature>
<name>A0A378SUD2_9MYCO</name>
<accession>A0A378SUD2</accession>
<dbReference type="AlphaFoldDB" id="A0A378SUD2"/>
<dbReference type="InterPro" id="IPR027379">
    <property type="entry name" value="CLS_N"/>
</dbReference>
<organism evidence="7 8">
    <name type="scientific">Mycolicibacterium gilvum</name>
    <dbReference type="NCBI Taxonomy" id="1804"/>
    <lineage>
        <taxon>Bacteria</taxon>
        <taxon>Bacillati</taxon>
        <taxon>Actinomycetota</taxon>
        <taxon>Actinomycetes</taxon>
        <taxon>Mycobacteriales</taxon>
        <taxon>Mycobacteriaceae</taxon>
        <taxon>Mycolicibacterium</taxon>
    </lineage>
</organism>
<dbReference type="Pfam" id="PF13396">
    <property type="entry name" value="PLDc_N"/>
    <property type="match status" value="1"/>
</dbReference>
<keyword evidence="3" id="KW-0812">Transmembrane</keyword>
<evidence type="ECO:0000256" key="1">
    <source>
        <dbReference type="ARBA" id="ARBA00004651"/>
    </source>
</evidence>
<evidence type="ECO:0000313" key="8">
    <source>
        <dbReference type="Proteomes" id="UP000254291"/>
    </source>
</evidence>
<evidence type="ECO:0000256" key="5">
    <source>
        <dbReference type="ARBA" id="ARBA00023136"/>
    </source>
</evidence>
<keyword evidence="5" id="KW-0472">Membrane</keyword>
<evidence type="ECO:0000259" key="6">
    <source>
        <dbReference type="Pfam" id="PF13396"/>
    </source>
</evidence>
<evidence type="ECO:0000256" key="3">
    <source>
        <dbReference type="ARBA" id="ARBA00022692"/>
    </source>
</evidence>
<gene>
    <name evidence="7" type="ORF">NCTC10742_05631</name>
</gene>
<sequence>MTHPATTVVSVAKRKWSELSPVQQKAITVAGVVEVVATTAMLIDLARRPASQIRGSKALWRALSVVQPVGPLAYFTVGRVDGPYR</sequence>
<dbReference type="GO" id="GO:0005886">
    <property type="term" value="C:plasma membrane"/>
    <property type="evidence" value="ECO:0007669"/>
    <property type="project" value="UniProtKB-SubCell"/>
</dbReference>
<keyword evidence="2" id="KW-1003">Cell membrane</keyword>
<proteinExistence type="predicted"/>
<evidence type="ECO:0000256" key="2">
    <source>
        <dbReference type="ARBA" id="ARBA00022475"/>
    </source>
</evidence>